<comment type="similarity">
    <text evidence="1">Belongs to the universal stress protein A family.</text>
</comment>
<dbReference type="PRINTS" id="PR01438">
    <property type="entry name" value="UNVRSLSTRESS"/>
</dbReference>
<keyword evidence="4" id="KW-1185">Reference proteome</keyword>
<dbReference type="SUPFAM" id="SSF52402">
    <property type="entry name" value="Adenine nucleotide alpha hydrolases-like"/>
    <property type="match status" value="1"/>
</dbReference>
<evidence type="ECO:0000259" key="2">
    <source>
        <dbReference type="Pfam" id="PF00582"/>
    </source>
</evidence>
<accession>A0ABU3PS80</accession>
<protein>
    <submittedName>
        <fullName evidence="3">Universal stress protein</fullName>
    </submittedName>
</protein>
<dbReference type="Proteomes" id="UP001268542">
    <property type="component" value="Unassembled WGS sequence"/>
</dbReference>
<dbReference type="InterPro" id="IPR014729">
    <property type="entry name" value="Rossmann-like_a/b/a_fold"/>
</dbReference>
<comment type="caution">
    <text evidence="3">The sequence shown here is derived from an EMBL/GenBank/DDBJ whole genome shotgun (WGS) entry which is preliminary data.</text>
</comment>
<evidence type="ECO:0000313" key="3">
    <source>
        <dbReference type="EMBL" id="MDT9592085.1"/>
    </source>
</evidence>
<proteinExistence type="inferred from homology"/>
<dbReference type="CDD" id="cd00293">
    <property type="entry name" value="USP-like"/>
    <property type="match status" value="1"/>
</dbReference>
<feature type="domain" description="UspA" evidence="2">
    <location>
        <begin position="2"/>
        <end position="128"/>
    </location>
</feature>
<sequence>MTVLVGYVDTAPGNAAFEAALAEAVRRGEPLLVLNSPQGGALVDKALVGDDRRAQLEQAAAAAGVPLELRQPTHHDDLPGAIAALADEVDASVVVIGIRRRSPVGKLFLGSDAQRVLLELDRPILAVKPRG</sequence>
<dbReference type="EMBL" id="JAVYII010000001">
    <property type="protein sequence ID" value="MDT9592085.1"/>
    <property type="molecule type" value="Genomic_DNA"/>
</dbReference>
<dbReference type="InterPro" id="IPR006016">
    <property type="entry name" value="UspA"/>
</dbReference>
<name>A0ABU3PS80_9ACTN</name>
<reference evidence="3 4" key="1">
    <citation type="submission" date="2023-08" db="EMBL/GenBank/DDBJ databases">
        <title>Nocardioides seae sp. nov., a bacterium isolated from a soil.</title>
        <authorList>
            <person name="Wang X."/>
        </authorList>
    </citation>
    <scope>NUCLEOTIDE SEQUENCE [LARGE SCALE GENOMIC DNA]</scope>
    <source>
        <strain evidence="3 4">YZH12</strain>
    </source>
</reference>
<dbReference type="InterPro" id="IPR006015">
    <property type="entry name" value="Universal_stress_UspA"/>
</dbReference>
<dbReference type="Gene3D" id="3.40.50.620">
    <property type="entry name" value="HUPs"/>
    <property type="match status" value="1"/>
</dbReference>
<dbReference type="RefSeq" id="WP_315731292.1">
    <property type="nucleotide sequence ID" value="NZ_JAVYII010000001.1"/>
</dbReference>
<organism evidence="3 4">
    <name type="scientific">Nocardioides imazamoxiresistens</name>
    <dbReference type="NCBI Taxonomy" id="3231893"/>
    <lineage>
        <taxon>Bacteria</taxon>
        <taxon>Bacillati</taxon>
        <taxon>Actinomycetota</taxon>
        <taxon>Actinomycetes</taxon>
        <taxon>Propionibacteriales</taxon>
        <taxon>Nocardioidaceae</taxon>
        <taxon>Nocardioides</taxon>
    </lineage>
</organism>
<evidence type="ECO:0000256" key="1">
    <source>
        <dbReference type="ARBA" id="ARBA00008791"/>
    </source>
</evidence>
<dbReference type="Pfam" id="PF00582">
    <property type="entry name" value="Usp"/>
    <property type="match status" value="1"/>
</dbReference>
<gene>
    <name evidence="3" type="ORF">RDV89_03350</name>
</gene>
<evidence type="ECO:0000313" key="4">
    <source>
        <dbReference type="Proteomes" id="UP001268542"/>
    </source>
</evidence>